<feature type="compositionally biased region" description="Basic and acidic residues" evidence="1">
    <location>
        <begin position="233"/>
        <end position="257"/>
    </location>
</feature>
<evidence type="ECO:0000256" key="1">
    <source>
        <dbReference type="SAM" id="MobiDB-lite"/>
    </source>
</evidence>
<protein>
    <submittedName>
        <fullName evidence="2">Uncharacterized protein</fullName>
    </submittedName>
</protein>
<dbReference type="RefSeq" id="WP_103265159.1">
    <property type="nucleotide sequence ID" value="NZ_CABMLE010000008.1"/>
</dbReference>
<evidence type="ECO:0000313" key="2">
    <source>
        <dbReference type="EMBL" id="PNV67445.1"/>
    </source>
</evidence>
<dbReference type="Proteomes" id="UP000236197">
    <property type="component" value="Unassembled WGS sequence"/>
</dbReference>
<reference evidence="3" key="1">
    <citation type="submission" date="2018-01" db="EMBL/GenBank/DDBJ databases">
        <title>Rubneribacter badeniensis gen. nov., sp. nov., and Colonibacter rubneri, gen. nov., sp. nov., WGS of new members of the Eggerthellaceae.</title>
        <authorList>
            <person name="Danylec N."/>
            <person name="Stoll D.A."/>
            <person name="Doetsch A."/>
            <person name="Kulling S.E."/>
            <person name="Huch M."/>
        </authorList>
    </citation>
    <scope>NUCLEOTIDE SEQUENCE [LARGE SCALE GENOMIC DNA]</scope>
    <source>
        <strain evidence="3">ResAG-96</strain>
    </source>
</reference>
<dbReference type="OrthoDB" id="2088281at2"/>
<keyword evidence="3" id="KW-1185">Reference proteome</keyword>
<accession>A0A2K2UAU7</accession>
<evidence type="ECO:0000313" key="3">
    <source>
        <dbReference type="Proteomes" id="UP000236197"/>
    </source>
</evidence>
<sequence>MAHAATHIGADRADASVQESLAAKCQENGWLRAGGYAWQDDPYLEDYPYDIREASSMEELRSFFRRGNWAIRQGVVYRDLAFVQQVDGGDEWWTLKKIGDEGEPGDWLAFENCSFGGLSRDRHGFNDLIVGMSAASASECERLEYRLPMLDEPWSLMTACSENRAGDQVECKILESRCGDYAVKAYERPSFDGAMLEISDRASRALVFHDGACDSIVSASGRARDALSSLIEGSRESDGRSRSEAARSRLRSLRDASSEACESSSAINPPSNATGRNGKARS</sequence>
<proteinExistence type="predicted"/>
<feature type="region of interest" description="Disordered" evidence="1">
    <location>
        <begin position="231"/>
        <end position="282"/>
    </location>
</feature>
<gene>
    <name evidence="2" type="ORF">C2L71_07490</name>
</gene>
<name>A0A2K2UAU7_9ACTN</name>
<dbReference type="EMBL" id="PPEK01000008">
    <property type="protein sequence ID" value="PNV67445.1"/>
    <property type="molecule type" value="Genomic_DNA"/>
</dbReference>
<comment type="caution">
    <text evidence="2">The sequence shown here is derived from an EMBL/GenBank/DDBJ whole genome shotgun (WGS) entry which is preliminary data.</text>
</comment>
<dbReference type="AlphaFoldDB" id="A0A2K2UAU7"/>
<organism evidence="2 3">
    <name type="scientific">Enteroscipio rubneri</name>
    <dbReference type="NCBI Taxonomy" id="2070686"/>
    <lineage>
        <taxon>Bacteria</taxon>
        <taxon>Bacillati</taxon>
        <taxon>Actinomycetota</taxon>
        <taxon>Coriobacteriia</taxon>
        <taxon>Eggerthellales</taxon>
        <taxon>Eggerthellaceae</taxon>
        <taxon>Enteroscipio</taxon>
    </lineage>
</organism>